<organism evidence="3 4">
    <name type="scientific">Equus caballus</name>
    <name type="common">Horse</name>
    <dbReference type="NCBI Taxonomy" id="9796"/>
    <lineage>
        <taxon>Eukaryota</taxon>
        <taxon>Metazoa</taxon>
        <taxon>Chordata</taxon>
        <taxon>Craniata</taxon>
        <taxon>Vertebrata</taxon>
        <taxon>Euteleostomi</taxon>
        <taxon>Mammalia</taxon>
        <taxon>Eutheria</taxon>
        <taxon>Laurasiatheria</taxon>
        <taxon>Perissodactyla</taxon>
        <taxon>Equidae</taxon>
        <taxon>Equus</taxon>
    </lineage>
</organism>
<dbReference type="Proteomes" id="UP000002281">
    <property type="component" value="Chromosome X"/>
</dbReference>
<reference evidence="3" key="3">
    <citation type="submission" date="2025-09" db="UniProtKB">
        <authorList>
            <consortium name="Ensembl"/>
        </authorList>
    </citation>
    <scope>IDENTIFICATION</scope>
    <source>
        <strain evidence="3">Thoroughbred</strain>
    </source>
</reference>
<dbReference type="Bgee" id="ENSECAG00000024666">
    <property type="expression patterns" value="Expressed in brainstem and 23 other cell types or tissues"/>
</dbReference>
<feature type="region of interest" description="Disordered" evidence="2">
    <location>
        <begin position="1"/>
        <end position="86"/>
    </location>
</feature>
<evidence type="ECO:0000313" key="4">
    <source>
        <dbReference type="Proteomes" id="UP000002281"/>
    </source>
</evidence>
<evidence type="ECO:0000313" key="3">
    <source>
        <dbReference type="Ensembl" id="ENSECAP00000022177.3"/>
    </source>
</evidence>
<dbReference type="InterPro" id="IPR029199">
    <property type="entry name" value="THRAP3_BCLAF1"/>
</dbReference>
<evidence type="ECO:0000313" key="5">
    <source>
        <dbReference type="VGNC" id="VGNC:15799"/>
    </source>
</evidence>
<sequence length="629" mass="74162">MARSRSRSPRWKHRSLSPLPRNSEYYKQRHSPEHYGCEYRKDPQRPVAWGMDSDKYGQSKPRIPSRGNIHYRSYEQRSPSPNIRRNSFENFYTYKPHRGYLPEREDGNRRSQCMPNYSEGVPYNCYPQKVQGRYTPDDYRVRGSGKGGKPPQRSIADSFRFEGKWHEDELRHQRIQDENYSLSFRRGYEDFEKRSSFQKRYPEDRDFRTYGQTSTRPTDLERYENREPARNPEWKFEHSFSHYQDKKDQWYPGPQTHRHAQREPPETSSATKLSCDYRYKRHKTSDGDQEFSDGRTQKHSKEEDRKYSLQKGPVNRESSCFNAGRGRETEGGQVKEPFKPSKKECTACTHSSKSDVGLRPCNDKRKDKIKKEGDGRKESNSSSNQLDKSEKLSDVKPSSATLGKKSTTVKVDVKKTVNTSRKSENFHPVFEHLDSTQNTENKPTGEFAQEIITIIHQVKANYFPSPNITLHERFSKMKETQAADVNEIKLNSDPEIHRNDQQSNFSRSKNTQVDEFEKPTCFIKSNFRKFIQKPYENYQTMQRKDVTDKPFGVEENSENTRGFKRPFKTNFRGGRFQPHYKSGLVQKSLYIQAKYQQLRFAGPRGFVTNKFREKFLRKKKEYTNMATAV</sequence>
<dbReference type="ExpressionAtlas" id="F6R6M5">
    <property type="expression patterns" value="baseline"/>
</dbReference>
<dbReference type="PANTHER" id="PTHR15268:SF17">
    <property type="entry name" value="BCLAF1 AND THRAP3 FAMILY MEMBER 3"/>
    <property type="match status" value="1"/>
</dbReference>
<feature type="compositionally biased region" description="Basic residues" evidence="2">
    <location>
        <begin position="1"/>
        <end position="15"/>
    </location>
</feature>
<dbReference type="PANTHER" id="PTHR15268">
    <property type="entry name" value="THRAP3/BCLAF1"/>
    <property type="match status" value="1"/>
</dbReference>
<evidence type="ECO:0000256" key="1">
    <source>
        <dbReference type="ARBA" id="ARBA00006481"/>
    </source>
</evidence>
<name>F6R6M5_HORSE</name>
<feature type="region of interest" description="Disordered" evidence="2">
    <location>
        <begin position="193"/>
        <end position="403"/>
    </location>
</feature>
<dbReference type="AlphaFoldDB" id="F6R6M5"/>
<feature type="compositionally biased region" description="Basic and acidic residues" evidence="2">
    <location>
        <begin position="361"/>
        <end position="379"/>
    </location>
</feature>
<feature type="compositionally biased region" description="Basic and acidic residues" evidence="2">
    <location>
        <begin position="193"/>
        <end position="208"/>
    </location>
</feature>
<feature type="compositionally biased region" description="Basic and acidic residues" evidence="2">
    <location>
        <begin position="24"/>
        <end position="44"/>
    </location>
</feature>
<evidence type="ECO:0000256" key="2">
    <source>
        <dbReference type="SAM" id="MobiDB-lite"/>
    </source>
</evidence>
<keyword evidence="4" id="KW-1185">Reference proteome</keyword>
<feature type="compositionally biased region" description="Polar residues" evidence="2">
    <location>
        <begin position="76"/>
        <end position="86"/>
    </location>
</feature>
<reference evidence="3 4" key="1">
    <citation type="journal article" date="2009" name="Science">
        <title>Genome sequence, comparative analysis, and population genetics of the domestic horse.</title>
        <authorList>
            <consortium name="Broad Institute Genome Sequencing Platform"/>
            <consortium name="Broad Institute Whole Genome Assembly Team"/>
            <person name="Wade C.M."/>
            <person name="Giulotto E."/>
            <person name="Sigurdsson S."/>
            <person name="Zoli M."/>
            <person name="Gnerre S."/>
            <person name="Imsland F."/>
            <person name="Lear T.L."/>
            <person name="Adelson D.L."/>
            <person name="Bailey E."/>
            <person name="Bellone R.R."/>
            <person name="Bloecker H."/>
            <person name="Distl O."/>
            <person name="Edgar R.C."/>
            <person name="Garber M."/>
            <person name="Leeb T."/>
            <person name="Mauceli E."/>
            <person name="MacLeod J.N."/>
            <person name="Penedo M.C.T."/>
            <person name="Raison J.M."/>
            <person name="Sharpe T."/>
            <person name="Vogel J."/>
            <person name="Andersson L."/>
            <person name="Antczak D.F."/>
            <person name="Biagi T."/>
            <person name="Binns M.M."/>
            <person name="Chowdhary B.P."/>
            <person name="Coleman S.J."/>
            <person name="Della Valle G."/>
            <person name="Fryc S."/>
            <person name="Guerin G."/>
            <person name="Hasegawa T."/>
            <person name="Hill E.W."/>
            <person name="Jurka J."/>
            <person name="Kiialainen A."/>
            <person name="Lindgren G."/>
            <person name="Liu J."/>
            <person name="Magnani E."/>
            <person name="Mickelson J.R."/>
            <person name="Murray J."/>
            <person name="Nergadze S.G."/>
            <person name="Onofrio R."/>
            <person name="Pedroni S."/>
            <person name="Piras M.F."/>
            <person name="Raudsepp T."/>
            <person name="Rocchi M."/>
            <person name="Roeed K.H."/>
            <person name="Ryder O.A."/>
            <person name="Searle S."/>
            <person name="Skow L."/>
            <person name="Swinburne J.E."/>
            <person name="Syvaenen A.C."/>
            <person name="Tozaki T."/>
            <person name="Valberg S.J."/>
            <person name="Vaudin M."/>
            <person name="White J.R."/>
            <person name="Zody M.C."/>
            <person name="Lander E.S."/>
            <person name="Lindblad-Toh K."/>
        </authorList>
    </citation>
    <scope>NUCLEOTIDE SEQUENCE [LARGE SCALE GENOMIC DNA]</scope>
    <source>
        <strain evidence="3 4">Thoroughbred</strain>
    </source>
</reference>
<feature type="compositionally biased region" description="Basic and acidic residues" evidence="2">
    <location>
        <begin position="292"/>
        <end position="307"/>
    </location>
</feature>
<proteinExistence type="inferred from homology"/>
<reference evidence="3" key="2">
    <citation type="submission" date="2025-08" db="UniProtKB">
        <authorList>
            <consortium name="Ensembl"/>
        </authorList>
    </citation>
    <scope>IDENTIFICATION</scope>
    <source>
        <strain evidence="3">Thoroughbred</strain>
    </source>
</reference>
<feature type="compositionally biased region" description="Basic and acidic residues" evidence="2">
    <location>
        <begin position="336"/>
        <end position="345"/>
    </location>
</feature>
<dbReference type="VGNC" id="VGNC:15799">
    <property type="gene designation" value="BCLAF3"/>
</dbReference>
<dbReference type="Ensembl" id="ENSECAT00000026569.3">
    <property type="protein sequence ID" value="ENSECAP00000022177.3"/>
    <property type="gene ID" value="ENSECAG00000024666.4"/>
</dbReference>
<feature type="compositionally biased region" description="Basic and acidic residues" evidence="2">
    <location>
        <begin position="218"/>
        <end position="249"/>
    </location>
</feature>
<dbReference type="GeneTree" id="ENSGT01090000261388"/>
<dbReference type="HOGENOM" id="CLU_024256_0_0_1"/>
<comment type="similarity">
    <text evidence="1">Belongs to the BCLAF1/THRAP3 family.</text>
</comment>
<dbReference type="Pfam" id="PF15440">
    <property type="entry name" value="THRAP3_BCLAF1"/>
    <property type="match status" value="1"/>
</dbReference>
<gene>
    <name evidence="3 5" type="primary">BCLAF3</name>
</gene>
<accession>F6R6M5</accession>
<protein>
    <submittedName>
        <fullName evidence="3">BCLAF1 and THRAP3 family member 3</fullName>
    </submittedName>
</protein>